<protein>
    <submittedName>
        <fullName evidence="1">Uncharacterized protein</fullName>
    </submittedName>
</protein>
<evidence type="ECO:0000313" key="1">
    <source>
        <dbReference type="EMBL" id="KMZ76295.1"/>
    </source>
</evidence>
<sequence>MLINDKYVTGIGAVFIQDRHPWLIIVRIKLIDSRRAWITYEQ</sequence>
<name>A0A0K9Q689_ZOSMR</name>
<proteinExistence type="predicted"/>
<dbReference type="AlphaFoldDB" id="A0A0K9Q689"/>
<dbReference type="EMBL" id="LFYR01000052">
    <property type="protein sequence ID" value="KMZ76295.1"/>
    <property type="molecule type" value="Genomic_DNA"/>
</dbReference>
<dbReference type="Proteomes" id="UP000036987">
    <property type="component" value="Unassembled WGS sequence"/>
</dbReference>
<evidence type="ECO:0000313" key="2">
    <source>
        <dbReference type="Proteomes" id="UP000036987"/>
    </source>
</evidence>
<organism evidence="1 2">
    <name type="scientific">Zostera marina</name>
    <name type="common">Eelgrass</name>
    <dbReference type="NCBI Taxonomy" id="29655"/>
    <lineage>
        <taxon>Eukaryota</taxon>
        <taxon>Viridiplantae</taxon>
        <taxon>Streptophyta</taxon>
        <taxon>Embryophyta</taxon>
        <taxon>Tracheophyta</taxon>
        <taxon>Spermatophyta</taxon>
        <taxon>Magnoliopsida</taxon>
        <taxon>Liliopsida</taxon>
        <taxon>Zosteraceae</taxon>
        <taxon>Zostera</taxon>
    </lineage>
</organism>
<gene>
    <name evidence="1" type="ORF">ZOSMA_1042G00020</name>
</gene>
<reference evidence="2" key="1">
    <citation type="journal article" date="2016" name="Nature">
        <title>The genome of the seagrass Zostera marina reveals angiosperm adaptation to the sea.</title>
        <authorList>
            <person name="Olsen J.L."/>
            <person name="Rouze P."/>
            <person name="Verhelst B."/>
            <person name="Lin Y.-C."/>
            <person name="Bayer T."/>
            <person name="Collen J."/>
            <person name="Dattolo E."/>
            <person name="De Paoli E."/>
            <person name="Dittami S."/>
            <person name="Maumus F."/>
            <person name="Michel G."/>
            <person name="Kersting A."/>
            <person name="Lauritano C."/>
            <person name="Lohaus R."/>
            <person name="Toepel M."/>
            <person name="Tonon T."/>
            <person name="Vanneste K."/>
            <person name="Amirebrahimi M."/>
            <person name="Brakel J."/>
            <person name="Bostroem C."/>
            <person name="Chovatia M."/>
            <person name="Grimwood J."/>
            <person name="Jenkins J.W."/>
            <person name="Jueterbock A."/>
            <person name="Mraz A."/>
            <person name="Stam W.T."/>
            <person name="Tice H."/>
            <person name="Bornberg-Bauer E."/>
            <person name="Green P.J."/>
            <person name="Pearson G.A."/>
            <person name="Procaccini G."/>
            <person name="Duarte C.M."/>
            <person name="Schmutz J."/>
            <person name="Reusch T.B.H."/>
            <person name="Van de Peer Y."/>
        </authorList>
    </citation>
    <scope>NUCLEOTIDE SEQUENCE [LARGE SCALE GENOMIC DNA]</scope>
    <source>
        <strain evidence="2">cv. Finnish</strain>
    </source>
</reference>
<keyword evidence="2" id="KW-1185">Reference proteome</keyword>
<comment type="caution">
    <text evidence="1">The sequence shown here is derived from an EMBL/GenBank/DDBJ whole genome shotgun (WGS) entry which is preliminary data.</text>
</comment>
<accession>A0A0K9Q689</accession>